<evidence type="ECO:0000256" key="1">
    <source>
        <dbReference type="ARBA" id="ARBA00000582"/>
    </source>
</evidence>
<keyword evidence="5 10" id="KW-0808">Transferase</keyword>
<evidence type="ECO:0000256" key="4">
    <source>
        <dbReference type="ARBA" id="ARBA00022552"/>
    </source>
</evidence>
<sequence length="170" mass="19760">MKRANILITGTPGTGKTTLSKELAKRFGFEHLDISTFAKENDFVEEFDDEYECAVLDEDKLLDHLEPIMEKGGKIVDYHSCDFFPERWFDVVYVVQCDNSILFDRLTARGYNEKKIKSNIECEIFQTILEEAMDSYKKDIVFPIRGDSEDELQKNITTITEWYKSTLTPC</sequence>
<evidence type="ECO:0000256" key="6">
    <source>
        <dbReference type="ARBA" id="ARBA00022741"/>
    </source>
</evidence>
<accession>A0A9Q0MX07</accession>
<comment type="catalytic activity">
    <reaction evidence="10">
        <text>ATP + H2O = ADP + phosphate + H(+)</text>
        <dbReference type="Rhea" id="RHEA:13065"/>
        <dbReference type="ChEBI" id="CHEBI:15377"/>
        <dbReference type="ChEBI" id="CHEBI:15378"/>
        <dbReference type="ChEBI" id="CHEBI:30616"/>
        <dbReference type="ChEBI" id="CHEBI:43474"/>
        <dbReference type="ChEBI" id="CHEBI:456216"/>
    </reaction>
</comment>
<comment type="function">
    <text evidence="10">Broad-specificity nucleoside monophosphate (NMP) kinase that catalyzes the reversible transfer of the terminal phosphate group between nucleoside triphosphates and monophosphates. Has also ATPase activity. Involved in the late cytoplasmic maturation steps of the 40S ribosomal particles, specifically 18S rRNA maturation. While NMP activity is not required for ribosome maturation, ATPase activity is. Associates transiently with small ribosomal subunit protein uS11. ATP hydrolysis breaks the interaction with uS11. May temporarily remove uS11 from the ribosome to enable a conformational change of the ribosomal RNA that is needed for the final maturation step of the small ribosomal subunit. Its NMP activity may have a role in nuclear energy homeostasis.</text>
</comment>
<gene>
    <name evidence="11" type="primary">Ak6</name>
    <name evidence="11" type="ORF">Bhyg_12328</name>
</gene>
<keyword evidence="3 10" id="KW-0690">Ribosome biogenesis</keyword>
<dbReference type="Proteomes" id="UP001151699">
    <property type="component" value="Chromosome X"/>
</dbReference>
<feature type="binding site" evidence="10">
    <location>
        <position position="109"/>
    </location>
    <ligand>
        <name>ATP</name>
        <dbReference type="ChEBI" id="CHEBI:30616"/>
    </ligand>
</feature>
<feature type="binding site" evidence="10">
    <location>
        <position position="13"/>
    </location>
    <ligand>
        <name>ATP</name>
        <dbReference type="ChEBI" id="CHEBI:30616"/>
    </ligand>
</feature>
<dbReference type="InterPro" id="IPR027417">
    <property type="entry name" value="P-loop_NTPase"/>
</dbReference>
<comment type="catalytic activity">
    <reaction evidence="1 10">
        <text>AMP + ATP = 2 ADP</text>
        <dbReference type="Rhea" id="RHEA:12973"/>
        <dbReference type="ChEBI" id="CHEBI:30616"/>
        <dbReference type="ChEBI" id="CHEBI:456215"/>
        <dbReference type="ChEBI" id="CHEBI:456216"/>
        <dbReference type="EC" id="2.7.4.3"/>
    </reaction>
</comment>
<keyword evidence="7 10" id="KW-0418">Kinase</keyword>
<name>A0A9Q0MX07_9DIPT</name>
<organism evidence="11 12">
    <name type="scientific">Pseudolycoriella hygida</name>
    <dbReference type="NCBI Taxonomy" id="35572"/>
    <lineage>
        <taxon>Eukaryota</taxon>
        <taxon>Metazoa</taxon>
        <taxon>Ecdysozoa</taxon>
        <taxon>Arthropoda</taxon>
        <taxon>Hexapoda</taxon>
        <taxon>Insecta</taxon>
        <taxon>Pterygota</taxon>
        <taxon>Neoptera</taxon>
        <taxon>Endopterygota</taxon>
        <taxon>Diptera</taxon>
        <taxon>Nematocera</taxon>
        <taxon>Sciaroidea</taxon>
        <taxon>Sciaridae</taxon>
        <taxon>Pseudolycoriella</taxon>
    </lineage>
</organism>
<feature type="binding site" evidence="10">
    <location>
        <position position="15"/>
    </location>
    <ligand>
        <name>ATP</name>
        <dbReference type="ChEBI" id="CHEBI:30616"/>
    </ligand>
</feature>
<evidence type="ECO:0000256" key="3">
    <source>
        <dbReference type="ARBA" id="ARBA00022517"/>
    </source>
</evidence>
<protein>
    <recommendedName>
        <fullName evidence="10">Adenylate kinase isoenzyme 6 homolog</fullName>
        <shortName evidence="10">AK6</shortName>
        <ecNumber evidence="10">2.7.4.3</ecNumber>
    </recommendedName>
    <alternativeName>
        <fullName evidence="10">Dual activity adenylate kinase/ATPase</fullName>
        <shortName evidence="10">AK/ATPase</shortName>
    </alternativeName>
</protein>
<reference evidence="11" key="1">
    <citation type="submission" date="2022-07" db="EMBL/GenBank/DDBJ databases">
        <authorList>
            <person name="Trinca V."/>
            <person name="Uliana J.V.C."/>
            <person name="Torres T.T."/>
            <person name="Ward R.J."/>
            <person name="Monesi N."/>
        </authorList>
    </citation>
    <scope>NUCLEOTIDE SEQUENCE</scope>
    <source>
        <strain evidence="11">HSMRA1968</strain>
        <tissue evidence="11">Whole embryos</tissue>
    </source>
</reference>
<feature type="region of interest" description="NMPbind" evidence="10">
    <location>
        <begin position="33"/>
        <end position="56"/>
    </location>
</feature>
<dbReference type="OrthoDB" id="10251185at2759"/>
<dbReference type="PANTHER" id="PTHR12595">
    <property type="entry name" value="POS9-ACTIVATING FACTOR FAP7-RELATED"/>
    <property type="match status" value="1"/>
</dbReference>
<dbReference type="FunFam" id="3.40.50.300:FF:000372">
    <property type="entry name" value="Adenylate kinase isoenzyme 6 homolog"/>
    <property type="match status" value="1"/>
</dbReference>
<dbReference type="SUPFAM" id="SSF52540">
    <property type="entry name" value="P-loop containing nucleoside triphosphate hydrolases"/>
    <property type="match status" value="1"/>
</dbReference>
<evidence type="ECO:0000256" key="2">
    <source>
        <dbReference type="ARBA" id="ARBA00022490"/>
    </source>
</evidence>
<feature type="binding site" evidence="10">
    <location>
        <position position="16"/>
    </location>
    <ligand>
        <name>ATP</name>
        <dbReference type="ChEBI" id="CHEBI:30616"/>
    </ligand>
</feature>
<dbReference type="EC" id="2.7.4.3" evidence="10"/>
<dbReference type="InterPro" id="IPR020618">
    <property type="entry name" value="Adenyl_kinase_AK6"/>
</dbReference>
<proteinExistence type="inferred from homology"/>
<evidence type="ECO:0000313" key="12">
    <source>
        <dbReference type="Proteomes" id="UP001151699"/>
    </source>
</evidence>
<evidence type="ECO:0000313" key="11">
    <source>
        <dbReference type="EMBL" id="KAJ6639581.1"/>
    </source>
</evidence>
<dbReference type="AlphaFoldDB" id="A0A9Q0MX07"/>
<feature type="region of interest" description="LID" evidence="10">
    <location>
        <begin position="108"/>
        <end position="118"/>
    </location>
</feature>
<dbReference type="GO" id="GO:0016887">
    <property type="term" value="F:ATP hydrolysis activity"/>
    <property type="evidence" value="ECO:0007669"/>
    <property type="project" value="UniProtKB-UniRule"/>
</dbReference>
<dbReference type="GO" id="GO:0006364">
    <property type="term" value="P:rRNA processing"/>
    <property type="evidence" value="ECO:0007669"/>
    <property type="project" value="UniProtKB-KW"/>
</dbReference>
<dbReference type="HAMAP" id="MF_00039">
    <property type="entry name" value="Adenylate_kinase_AK6"/>
    <property type="match status" value="1"/>
</dbReference>
<dbReference type="Pfam" id="PF13238">
    <property type="entry name" value="AAA_18"/>
    <property type="match status" value="1"/>
</dbReference>
<comment type="caution">
    <text evidence="11">The sequence shown here is derived from an EMBL/GenBank/DDBJ whole genome shotgun (WGS) entry which is preliminary data.</text>
</comment>
<keyword evidence="12" id="KW-1185">Reference proteome</keyword>
<keyword evidence="8 10" id="KW-0067">ATP-binding</keyword>
<evidence type="ECO:0000256" key="8">
    <source>
        <dbReference type="ARBA" id="ARBA00022840"/>
    </source>
</evidence>
<keyword evidence="2 10" id="KW-0963">Cytoplasm</keyword>
<feature type="binding site" evidence="10">
    <location>
        <position position="17"/>
    </location>
    <ligand>
        <name>ATP</name>
        <dbReference type="ChEBI" id="CHEBI:30616"/>
    </ligand>
</feature>
<feature type="binding site" evidence="10">
    <location>
        <position position="18"/>
    </location>
    <ligand>
        <name>ATP</name>
        <dbReference type="ChEBI" id="CHEBI:30616"/>
    </ligand>
</feature>
<keyword evidence="4 10" id="KW-0698">rRNA processing</keyword>
<evidence type="ECO:0000256" key="10">
    <source>
        <dbReference type="HAMAP-Rule" id="MF_03173"/>
    </source>
</evidence>
<dbReference type="Gene3D" id="3.40.50.300">
    <property type="entry name" value="P-loop containing nucleotide triphosphate hydrolases"/>
    <property type="match status" value="1"/>
</dbReference>
<dbReference type="GO" id="GO:0005737">
    <property type="term" value="C:cytoplasm"/>
    <property type="evidence" value="ECO:0007669"/>
    <property type="project" value="UniProtKB-SubCell"/>
</dbReference>
<dbReference type="GO" id="GO:0005524">
    <property type="term" value="F:ATP binding"/>
    <property type="evidence" value="ECO:0007669"/>
    <property type="project" value="UniProtKB-KW"/>
</dbReference>
<comment type="subcellular location">
    <subcellularLocation>
        <location evidence="10">Cytoplasm</location>
    </subcellularLocation>
    <subcellularLocation>
        <location evidence="10">Nucleus</location>
    </subcellularLocation>
</comment>
<keyword evidence="9 10" id="KW-0539">Nucleus</keyword>
<comment type="caution">
    <text evidence="10">Lacks conserved residue(s) required for the propagation of feature annotation.</text>
</comment>
<dbReference type="GO" id="GO:0042274">
    <property type="term" value="P:ribosomal small subunit biogenesis"/>
    <property type="evidence" value="ECO:0007669"/>
    <property type="project" value="UniProtKB-UniRule"/>
</dbReference>
<keyword evidence="6 10" id="KW-0547">Nucleotide-binding</keyword>
<comment type="similarity">
    <text evidence="10">Belongs to the adenylate kinase family. AK6 subfamily.</text>
</comment>
<dbReference type="PANTHER" id="PTHR12595:SF0">
    <property type="entry name" value="ADENYLATE KINASE ISOENZYME 6"/>
    <property type="match status" value="1"/>
</dbReference>
<evidence type="ECO:0000256" key="5">
    <source>
        <dbReference type="ARBA" id="ARBA00022679"/>
    </source>
</evidence>
<dbReference type="GO" id="GO:0004017">
    <property type="term" value="F:AMP kinase activity"/>
    <property type="evidence" value="ECO:0007669"/>
    <property type="project" value="UniProtKB-UniRule"/>
</dbReference>
<evidence type="ECO:0000256" key="7">
    <source>
        <dbReference type="ARBA" id="ARBA00022777"/>
    </source>
</evidence>
<evidence type="ECO:0000256" key="9">
    <source>
        <dbReference type="ARBA" id="ARBA00023242"/>
    </source>
</evidence>
<comment type="subunit">
    <text evidence="10">Monomer and homodimer. Interacts with small ribosomal subunit protein uS11. Not a structural component of 43S pre-ribosomes, but transiently interacts with them by binding to uS11.</text>
</comment>
<dbReference type="GO" id="GO:0005634">
    <property type="term" value="C:nucleus"/>
    <property type="evidence" value="ECO:0007669"/>
    <property type="project" value="UniProtKB-SubCell"/>
</dbReference>
<dbReference type="EMBL" id="WJQU01000003">
    <property type="protein sequence ID" value="KAJ6639581.1"/>
    <property type="molecule type" value="Genomic_DNA"/>
</dbReference>